<accession>A0A926UR55</accession>
<dbReference type="GO" id="GO:0005524">
    <property type="term" value="F:ATP binding"/>
    <property type="evidence" value="ECO:0007669"/>
    <property type="project" value="UniProtKB-KW"/>
</dbReference>
<evidence type="ECO:0000256" key="1">
    <source>
        <dbReference type="PROSITE-ProRule" id="PRU00339"/>
    </source>
</evidence>
<proteinExistence type="predicted"/>
<dbReference type="EMBL" id="JACJPY010000007">
    <property type="protein sequence ID" value="MBD2149318.1"/>
    <property type="molecule type" value="Genomic_DNA"/>
</dbReference>
<feature type="region of interest" description="Disordered" evidence="2">
    <location>
        <begin position="99"/>
        <end position="124"/>
    </location>
</feature>
<evidence type="ECO:0000256" key="2">
    <source>
        <dbReference type="SAM" id="MobiDB-lite"/>
    </source>
</evidence>
<dbReference type="SMART" id="SM00028">
    <property type="entry name" value="TPR"/>
    <property type="match status" value="4"/>
</dbReference>
<dbReference type="SUPFAM" id="SSF52540">
    <property type="entry name" value="P-loop containing nucleoside triphosphate hydrolases"/>
    <property type="match status" value="1"/>
</dbReference>
<feature type="compositionally biased region" description="Polar residues" evidence="2">
    <location>
        <begin position="107"/>
        <end position="120"/>
    </location>
</feature>
<dbReference type="InterPro" id="IPR027417">
    <property type="entry name" value="P-loop_NTPase"/>
</dbReference>
<dbReference type="Proteomes" id="UP000631421">
    <property type="component" value="Unassembled WGS sequence"/>
</dbReference>
<keyword evidence="4" id="KW-1185">Reference proteome</keyword>
<dbReference type="PROSITE" id="PS50005">
    <property type="entry name" value="TPR"/>
    <property type="match status" value="1"/>
</dbReference>
<evidence type="ECO:0000313" key="3">
    <source>
        <dbReference type="EMBL" id="MBD2149318.1"/>
    </source>
</evidence>
<dbReference type="InterPro" id="IPR011990">
    <property type="entry name" value="TPR-like_helical_dom_sf"/>
</dbReference>
<sequence length="861" mass="100184">MNLNEFILKIAKSKLLNPKYIPTLIAVFGEEGRGKSIEKCCEEFLKDSNGNVQPRQTTDSYLKQIYEFFWQKHPELSPVDGNRKRKVLTDYLVELYEKQENKDGNSDRPSTPTNPQNIPNPESIPELTTLEFIGRDRDLTNLANLSRQAKIVLIKAGAGVGKSTLAREFLQTYFKKVIRLEMGLESGNVTPAEEKVSQILRKDFDEEPSRDFGINLDILREKLADRANPIGVLIDNLEPALDENYRFREKLRGYDALLAVLGDRDVSSFTLITSRRSLITPRARVHEYSLEGLDITAWQQYFHDCENGADSEALLQMCVAYNGNAKVMDILHGAIKNRFDGNIGAYWSRYKDALLADSELETLISVEMDWLRDNQPNAYKLLCRMGCYRYQDVKTVPFDGLICLLWDVAESQRIGVVNYLSKTSLIEAKGEYYLHPAVREFTKLRLLEDKINWEIVNLKAAEYWESTIVDKTFLQNHLNVFEAFYHYYTIENYKNAFLIFIEKTNITGYERNRYAYLRFWGYSSQIANCLKKLIDKLEGIDKTQLLGTIGACYYYNTDYKLAIEFFEKAKCYVESESDYCHQRLHSDCHNYLARCYRHLGEFNKAIQHCNIALNNIDKINLLEEEKIKKEKHYLERMKSSIFRSFSSIYHDLCEYDKGISYAEQSLKCSNHSSKLEVLYRESGDSLAYKSLSLYAQNNSSEAIDTMLHAIENFEVVKDYLSEGYARCYLIRFYLKTDLREAQTQILRVQEICNRGCKPIMFQARFCGSKALFYRQNFYLTQERKYLNDTISQHLECIKLLDRIQVKSQLAEEYFQLALTYQAIGEHNQAEEYKAKALELFAQMEAPKQIERVNKAFRGNIQ</sequence>
<reference evidence="3" key="1">
    <citation type="journal article" date="2015" name="ISME J.">
        <title>Draft Genome Sequence of Streptomyces incarnatus NRRL8089, which Produces the Nucleoside Antibiotic Sinefungin.</title>
        <authorList>
            <person name="Oshima K."/>
            <person name="Hattori M."/>
            <person name="Shimizu H."/>
            <person name="Fukuda K."/>
            <person name="Nemoto M."/>
            <person name="Inagaki K."/>
            <person name="Tamura T."/>
        </authorList>
    </citation>
    <scope>NUCLEOTIDE SEQUENCE</scope>
    <source>
        <strain evidence="3">FACHB-1277</strain>
    </source>
</reference>
<evidence type="ECO:0000313" key="4">
    <source>
        <dbReference type="Proteomes" id="UP000631421"/>
    </source>
</evidence>
<reference evidence="3" key="2">
    <citation type="submission" date="2020-08" db="EMBL/GenBank/DDBJ databases">
        <authorList>
            <person name="Chen M."/>
            <person name="Teng W."/>
            <person name="Zhao L."/>
            <person name="Hu C."/>
            <person name="Zhou Y."/>
            <person name="Han B."/>
            <person name="Song L."/>
            <person name="Shu W."/>
        </authorList>
    </citation>
    <scope>NUCLEOTIDE SEQUENCE</scope>
    <source>
        <strain evidence="3">FACHB-1277</strain>
    </source>
</reference>
<dbReference type="Gene3D" id="1.25.40.10">
    <property type="entry name" value="Tetratricopeptide repeat domain"/>
    <property type="match status" value="2"/>
</dbReference>
<organism evidence="3 4">
    <name type="scientific">Pseudanabaena cinerea FACHB-1277</name>
    <dbReference type="NCBI Taxonomy" id="2949581"/>
    <lineage>
        <taxon>Bacteria</taxon>
        <taxon>Bacillati</taxon>
        <taxon>Cyanobacteriota</taxon>
        <taxon>Cyanophyceae</taxon>
        <taxon>Pseudanabaenales</taxon>
        <taxon>Pseudanabaenaceae</taxon>
        <taxon>Pseudanabaena</taxon>
        <taxon>Pseudanabaena cinerea</taxon>
    </lineage>
</organism>
<gene>
    <name evidence="3" type="ORF">H6F44_04150</name>
</gene>
<dbReference type="AlphaFoldDB" id="A0A926UR55"/>
<dbReference type="Gene3D" id="3.40.50.300">
    <property type="entry name" value="P-loop containing nucleotide triphosphate hydrolases"/>
    <property type="match status" value="1"/>
</dbReference>
<dbReference type="RefSeq" id="WP_190349684.1">
    <property type="nucleotide sequence ID" value="NZ_JACJPY010000007.1"/>
</dbReference>
<name>A0A926UR55_9CYAN</name>
<keyword evidence="1" id="KW-0802">TPR repeat</keyword>
<dbReference type="SUPFAM" id="SSF48452">
    <property type="entry name" value="TPR-like"/>
    <property type="match status" value="2"/>
</dbReference>
<keyword evidence="3" id="KW-0547">Nucleotide-binding</keyword>
<comment type="caution">
    <text evidence="3">The sequence shown here is derived from an EMBL/GenBank/DDBJ whole genome shotgun (WGS) entry which is preliminary data.</text>
</comment>
<feature type="repeat" description="TPR" evidence="1">
    <location>
        <begin position="810"/>
        <end position="843"/>
    </location>
</feature>
<dbReference type="InterPro" id="IPR019734">
    <property type="entry name" value="TPR_rpt"/>
</dbReference>
<protein>
    <submittedName>
        <fullName evidence="3">ATP-binding protein</fullName>
    </submittedName>
</protein>
<keyword evidence="3" id="KW-0067">ATP-binding</keyword>